<evidence type="ECO:0000313" key="5">
    <source>
        <dbReference type="Ensembl" id="ENSLLEP00000027483.1"/>
    </source>
</evidence>
<protein>
    <recommendedName>
        <fullName evidence="4">Ig-like domain-containing protein</fullName>
    </recommendedName>
</protein>
<feature type="compositionally biased region" description="Polar residues" evidence="3">
    <location>
        <begin position="220"/>
        <end position="246"/>
    </location>
</feature>
<accession>A0A8C5PT01</accession>
<dbReference type="InterPro" id="IPR003598">
    <property type="entry name" value="Ig_sub2"/>
</dbReference>
<evidence type="ECO:0000313" key="6">
    <source>
        <dbReference type="Proteomes" id="UP000694569"/>
    </source>
</evidence>
<dbReference type="Proteomes" id="UP000694569">
    <property type="component" value="Unplaced"/>
</dbReference>
<feature type="region of interest" description="Disordered" evidence="3">
    <location>
        <begin position="220"/>
        <end position="248"/>
    </location>
</feature>
<dbReference type="Pfam" id="PF07679">
    <property type="entry name" value="I-set"/>
    <property type="match status" value="2"/>
</dbReference>
<dbReference type="InterPro" id="IPR003599">
    <property type="entry name" value="Ig_sub"/>
</dbReference>
<feature type="domain" description="Ig-like" evidence="4">
    <location>
        <begin position="261"/>
        <end position="352"/>
    </location>
</feature>
<dbReference type="Ensembl" id="ENSLLET00000028559.1">
    <property type="protein sequence ID" value="ENSLLEP00000027483.1"/>
    <property type="gene ID" value="ENSLLEG00000017437.1"/>
</dbReference>
<dbReference type="GO" id="GO:0005886">
    <property type="term" value="C:plasma membrane"/>
    <property type="evidence" value="ECO:0007669"/>
    <property type="project" value="TreeGrafter"/>
</dbReference>
<dbReference type="GO" id="GO:0030424">
    <property type="term" value="C:axon"/>
    <property type="evidence" value="ECO:0007669"/>
    <property type="project" value="TreeGrafter"/>
</dbReference>
<dbReference type="SMART" id="SM00408">
    <property type="entry name" value="IGc2"/>
    <property type="match status" value="2"/>
</dbReference>
<dbReference type="Gene3D" id="2.60.40.10">
    <property type="entry name" value="Immunoglobulins"/>
    <property type="match status" value="2"/>
</dbReference>
<dbReference type="GO" id="GO:0098632">
    <property type="term" value="F:cell-cell adhesion mediator activity"/>
    <property type="evidence" value="ECO:0007669"/>
    <property type="project" value="TreeGrafter"/>
</dbReference>
<dbReference type="GO" id="GO:0007411">
    <property type="term" value="P:axon guidance"/>
    <property type="evidence" value="ECO:0007669"/>
    <property type="project" value="TreeGrafter"/>
</dbReference>
<reference evidence="5" key="1">
    <citation type="submission" date="2025-08" db="UniProtKB">
        <authorList>
            <consortium name="Ensembl"/>
        </authorList>
    </citation>
    <scope>IDENTIFICATION</scope>
</reference>
<evidence type="ECO:0000256" key="1">
    <source>
        <dbReference type="ARBA" id="ARBA00023157"/>
    </source>
</evidence>
<dbReference type="GeneTree" id="ENSGT00940000159795"/>
<dbReference type="PROSITE" id="PS50835">
    <property type="entry name" value="IG_LIKE"/>
    <property type="match status" value="1"/>
</dbReference>
<evidence type="ECO:0000259" key="4">
    <source>
        <dbReference type="PROSITE" id="PS50835"/>
    </source>
</evidence>
<keyword evidence="1" id="KW-1015">Disulfide bond</keyword>
<dbReference type="InterPro" id="IPR013098">
    <property type="entry name" value="Ig_I-set"/>
</dbReference>
<keyword evidence="2" id="KW-0393">Immunoglobulin domain</keyword>
<keyword evidence="6" id="KW-1185">Reference proteome</keyword>
<dbReference type="FunFam" id="2.60.40.10:FF:000032">
    <property type="entry name" value="palladin isoform X1"/>
    <property type="match status" value="2"/>
</dbReference>
<dbReference type="InterPro" id="IPR036179">
    <property type="entry name" value="Ig-like_dom_sf"/>
</dbReference>
<dbReference type="PANTHER" id="PTHR10075">
    <property type="entry name" value="BASIGIN RELATED"/>
    <property type="match status" value="1"/>
</dbReference>
<dbReference type="SUPFAM" id="SSF48726">
    <property type="entry name" value="Immunoglobulin"/>
    <property type="match status" value="2"/>
</dbReference>
<evidence type="ECO:0000256" key="3">
    <source>
        <dbReference type="SAM" id="MobiDB-lite"/>
    </source>
</evidence>
<dbReference type="GO" id="GO:0007156">
    <property type="term" value="P:homophilic cell adhesion via plasma membrane adhesion molecules"/>
    <property type="evidence" value="ECO:0007669"/>
    <property type="project" value="TreeGrafter"/>
</dbReference>
<dbReference type="AlphaFoldDB" id="A0A8C5PT01"/>
<proteinExistence type="predicted"/>
<dbReference type="GO" id="GO:0070593">
    <property type="term" value="P:dendrite self-avoidance"/>
    <property type="evidence" value="ECO:0007669"/>
    <property type="project" value="TreeGrafter"/>
</dbReference>
<organism evidence="5 6">
    <name type="scientific">Leptobrachium leishanense</name>
    <name type="common">Leishan spiny toad</name>
    <dbReference type="NCBI Taxonomy" id="445787"/>
    <lineage>
        <taxon>Eukaryota</taxon>
        <taxon>Metazoa</taxon>
        <taxon>Chordata</taxon>
        <taxon>Craniata</taxon>
        <taxon>Vertebrata</taxon>
        <taxon>Euteleostomi</taxon>
        <taxon>Amphibia</taxon>
        <taxon>Batrachia</taxon>
        <taxon>Anura</taxon>
        <taxon>Pelobatoidea</taxon>
        <taxon>Megophryidae</taxon>
        <taxon>Leptobrachium</taxon>
    </lineage>
</organism>
<name>A0A8C5PT01_9ANUR</name>
<dbReference type="OrthoDB" id="6612025at2759"/>
<reference evidence="5" key="2">
    <citation type="submission" date="2025-09" db="UniProtKB">
        <authorList>
            <consortium name="Ensembl"/>
        </authorList>
    </citation>
    <scope>IDENTIFICATION</scope>
</reference>
<dbReference type="PANTHER" id="PTHR10075:SF23">
    <property type="entry name" value="MYOTILIN"/>
    <property type="match status" value="1"/>
</dbReference>
<dbReference type="SMART" id="SM00409">
    <property type="entry name" value="IG"/>
    <property type="match status" value="2"/>
</dbReference>
<dbReference type="InterPro" id="IPR013783">
    <property type="entry name" value="Ig-like_fold"/>
</dbReference>
<dbReference type="InterPro" id="IPR007110">
    <property type="entry name" value="Ig-like_dom"/>
</dbReference>
<evidence type="ECO:0000256" key="2">
    <source>
        <dbReference type="ARBA" id="ARBA00023319"/>
    </source>
</evidence>
<sequence length="512" mass="57471">MSLTSIPSVSTIYQPTMFNYERPKHFIQSQQKCQGEPISPGVTAPKPTNVVAKSSIYIQPQSFSERNPPPLCATSTTAPSLTVSISSMKKTEAPAPAPAPIQSSTVSLSEHISDQYKQEPYAFQSTTPFNNFNVDRKTSNTDIPECSKYTVKHAPKQVQQQMSDTYIQGTKDALIQDLERKLKCKDDILHNGNQRLTYEERMARRLLGPQNAASVFENQCSENSQHTSDLRNQNHPSKPRTRSLSEGGSEHGLIQEKCFPPRFLQVPENVIVEEGRFCRIDFKVTGLPNPDIIWYLNGRLIQTDDLHKMIISEKGVHSFIFEVVQARDAGLYKCIATNRAGQAFFNLQLDVHAQECKIPPYFMKKPAATRAYEGDTVQMECQVCARPEPEILLKKNNEMLQYNTDRIRLIQDGSGTVYLFIYNVKKSDDGWYTISAVNEAGIATCHARLDVATFHSKSVPNTKQLKVTPTFGKYSTLSGQRQCAKPTISLKTEEAFQNSLPVYAGLLESDEL</sequence>